<protein>
    <recommendedName>
        <fullName evidence="2">Glycosyltransferase</fullName>
    </recommendedName>
</protein>
<dbReference type="EMBL" id="MN740844">
    <property type="protein sequence ID" value="QHU14606.1"/>
    <property type="molecule type" value="Genomic_DNA"/>
</dbReference>
<sequence length="326" mass="37951">METNFKDSYNRKYQYNRLKSGIIFVAIASYRDTRCLQTVKNLFEMADKPHKLIIGICQQNDSNDPDCGMIPKDRLCQVKIMRLTHNQAKGPTWARYLSSHLWDGEEFYLQVDAHMNFIQGWDTSLKEMRNMLGVRKNIITFYPPPDTTTTDLNSVTVLTSSATINAKGEMISKGEVKPKISYPQETNFVSAGFIFTNWEFLMDIPFDPYLPYLFQGEEPLLAMRLWTSGWKIFNPTHCLCDHYYERLGEPKFWDDHTEKYNKWNKVSKLRALVFLGVIKKPSDVPPEIFKFKEIYGPGRARSVDAWLAMLKTKFGIDWKAAFGKRT</sequence>
<dbReference type="AlphaFoldDB" id="A0A6C0KBZ8"/>
<dbReference type="PANTHER" id="PTHR34496">
    <property type="entry name" value="GLCNAC TRANSFERASE-RELATED"/>
    <property type="match status" value="1"/>
</dbReference>
<organism evidence="1">
    <name type="scientific">viral metagenome</name>
    <dbReference type="NCBI Taxonomy" id="1070528"/>
    <lineage>
        <taxon>unclassified sequences</taxon>
        <taxon>metagenomes</taxon>
        <taxon>organismal metagenomes</taxon>
    </lineage>
</organism>
<dbReference type="InterPro" id="IPR021067">
    <property type="entry name" value="Glycosyltransferase"/>
</dbReference>
<name>A0A6C0KBZ8_9ZZZZ</name>
<proteinExistence type="predicted"/>
<dbReference type="SUPFAM" id="SSF53448">
    <property type="entry name" value="Nucleotide-diphospho-sugar transferases"/>
    <property type="match status" value="1"/>
</dbReference>
<evidence type="ECO:0000313" key="1">
    <source>
        <dbReference type="EMBL" id="QHU14606.1"/>
    </source>
</evidence>
<evidence type="ECO:0008006" key="2">
    <source>
        <dbReference type="Google" id="ProtNLM"/>
    </source>
</evidence>
<accession>A0A6C0KBZ8</accession>
<dbReference type="InterPro" id="IPR029044">
    <property type="entry name" value="Nucleotide-diphossugar_trans"/>
</dbReference>
<reference evidence="1" key="1">
    <citation type="journal article" date="2020" name="Nature">
        <title>Giant virus diversity and host interactions through global metagenomics.</title>
        <authorList>
            <person name="Schulz F."/>
            <person name="Roux S."/>
            <person name="Paez-Espino D."/>
            <person name="Jungbluth S."/>
            <person name="Walsh D.A."/>
            <person name="Denef V.J."/>
            <person name="McMahon K.D."/>
            <person name="Konstantinidis K.T."/>
            <person name="Eloe-Fadrosh E.A."/>
            <person name="Kyrpides N.C."/>
            <person name="Woyke T."/>
        </authorList>
    </citation>
    <scope>NUCLEOTIDE SEQUENCE</scope>
    <source>
        <strain evidence="1">GVMAG-S-1102113-126</strain>
    </source>
</reference>
<dbReference type="Pfam" id="PF11397">
    <property type="entry name" value="GlcNAc"/>
    <property type="match status" value="2"/>
</dbReference>
<dbReference type="PANTHER" id="PTHR34496:SF10">
    <property type="entry name" value="GLCNAC TRANSFERASE"/>
    <property type="match status" value="1"/>
</dbReference>